<accession>A0A5B8XKE7</accession>
<dbReference type="Proteomes" id="UP000321595">
    <property type="component" value="Chromosome"/>
</dbReference>
<feature type="domain" description="Tubulin/FtsZ GTPase" evidence="12">
    <location>
        <begin position="14"/>
        <end position="206"/>
    </location>
</feature>
<dbReference type="GO" id="GO:0032153">
    <property type="term" value="C:cell division site"/>
    <property type="evidence" value="ECO:0007669"/>
    <property type="project" value="UniProtKB-UniRule"/>
</dbReference>
<keyword evidence="5 8" id="KW-0342">GTP-binding</keyword>
<keyword evidence="4 8" id="KW-0547">Nucleotide-binding</keyword>
<dbReference type="PANTHER" id="PTHR30314">
    <property type="entry name" value="CELL DIVISION PROTEIN FTSZ-RELATED"/>
    <property type="match status" value="1"/>
</dbReference>
<feature type="binding site" evidence="8">
    <location>
        <position position="144"/>
    </location>
    <ligand>
        <name>GTP</name>
        <dbReference type="ChEBI" id="CHEBI:37565"/>
    </ligand>
</feature>
<evidence type="ECO:0000256" key="11">
    <source>
        <dbReference type="SAM" id="MobiDB-lite"/>
    </source>
</evidence>
<evidence type="ECO:0000256" key="8">
    <source>
        <dbReference type="HAMAP-Rule" id="MF_00909"/>
    </source>
</evidence>
<feature type="binding site" evidence="8">
    <location>
        <begin position="109"/>
        <end position="111"/>
    </location>
    <ligand>
        <name>GTP</name>
        <dbReference type="ChEBI" id="CHEBI:37565"/>
    </ligand>
</feature>
<evidence type="ECO:0000313" key="14">
    <source>
        <dbReference type="EMBL" id="QED26272.1"/>
    </source>
</evidence>
<comment type="similarity">
    <text evidence="1 8 10">Belongs to the FtsZ family.</text>
</comment>
<keyword evidence="15" id="KW-1185">Reference proteome</keyword>
<dbReference type="GO" id="GO:0000917">
    <property type="term" value="P:division septum assembly"/>
    <property type="evidence" value="ECO:0007669"/>
    <property type="project" value="UniProtKB-KW"/>
</dbReference>
<keyword evidence="2 8" id="KW-0963">Cytoplasm</keyword>
<feature type="region of interest" description="Disordered" evidence="11">
    <location>
        <begin position="359"/>
        <end position="413"/>
    </location>
</feature>
<dbReference type="InterPro" id="IPR008280">
    <property type="entry name" value="Tub_FtsZ_C"/>
</dbReference>
<keyword evidence="3 8" id="KW-0132">Cell division</keyword>
<dbReference type="SUPFAM" id="SSF52490">
    <property type="entry name" value="Tubulin nucleotide-binding domain-like"/>
    <property type="match status" value="1"/>
</dbReference>
<evidence type="ECO:0000256" key="2">
    <source>
        <dbReference type="ARBA" id="ARBA00022490"/>
    </source>
</evidence>
<evidence type="ECO:0000256" key="10">
    <source>
        <dbReference type="RuleBase" id="RU000631"/>
    </source>
</evidence>
<gene>
    <name evidence="8 14" type="primary">ftsZ</name>
    <name evidence="14" type="ORF">FRD01_03170</name>
</gene>
<dbReference type="Pfam" id="PF00091">
    <property type="entry name" value="Tubulin"/>
    <property type="match status" value="1"/>
</dbReference>
<name>A0A5B8XKE7_9DELT</name>
<dbReference type="InterPro" id="IPR024757">
    <property type="entry name" value="FtsZ_C"/>
</dbReference>
<dbReference type="GO" id="GO:0043093">
    <property type="term" value="P:FtsZ-dependent cytokinesis"/>
    <property type="evidence" value="ECO:0007669"/>
    <property type="project" value="UniProtKB-UniRule"/>
</dbReference>
<reference evidence="14 15" key="1">
    <citation type="submission" date="2019-08" db="EMBL/GenBank/DDBJ databases">
        <authorList>
            <person name="Liang Q."/>
        </authorList>
    </citation>
    <scope>NUCLEOTIDE SEQUENCE [LARGE SCALE GENOMIC DNA]</scope>
    <source>
        <strain evidence="14 15">V1718</strain>
    </source>
</reference>
<evidence type="ECO:0000256" key="3">
    <source>
        <dbReference type="ARBA" id="ARBA00022618"/>
    </source>
</evidence>
<proteinExistence type="inferred from homology"/>
<feature type="binding site" evidence="8">
    <location>
        <position position="188"/>
    </location>
    <ligand>
        <name>GTP</name>
        <dbReference type="ChEBI" id="CHEBI:37565"/>
    </ligand>
</feature>
<dbReference type="InterPro" id="IPR045061">
    <property type="entry name" value="FtsZ/CetZ"/>
</dbReference>
<dbReference type="CDD" id="cd02201">
    <property type="entry name" value="FtsZ_type1"/>
    <property type="match status" value="1"/>
</dbReference>
<dbReference type="PROSITE" id="PS01135">
    <property type="entry name" value="FTSZ_2"/>
    <property type="match status" value="1"/>
</dbReference>
<comment type="subunit">
    <text evidence="8">Homodimer. Polymerizes to form a dynamic ring structure in a strictly GTP-dependent manner. Interacts directly with several other division proteins.</text>
</comment>
<dbReference type="PRINTS" id="PR00423">
    <property type="entry name" value="CELLDVISFTSZ"/>
</dbReference>
<dbReference type="SMART" id="SM00865">
    <property type="entry name" value="Tubulin_C"/>
    <property type="match status" value="1"/>
</dbReference>
<dbReference type="InterPro" id="IPR000158">
    <property type="entry name" value="Cell_div_FtsZ"/>
</dbReference>
<evidence type="ECO:0000256" key="9">
    <source>
        <dbReference type="NCBIfam" id="TIGR00065"/>
    </source>
</evidence>
<organism evidence="14 15">
    <name type="scientific">Microvenator marinus</name>
    <dbReference type="NCBI Taxonomy" id="2600177"/>
    <lineage>
        <taxon>Bacteria</taxon>
        <taxon>Deltaproteobacteria</taxon>
        <taxon>Bradymonadales</taxon>
        <taxon>Microvenatoraceae</taxon>
        <taxon>Microvenator</taxon>
    </lineage>
</organism>
<dbReference type="AlphaFoldDB" id="A0A5B8XKE7"/>
<dbReference type="NCBIfam" id="TIGR00065">
    <property type="entry name" value="ftsZ"/>
    <property type="match status" value="1"/>
</dbReference>
<keyword evidence="6 8" id="KW-0717">Septation</keyword>
<dbReference type="Gene3D" id="3.40.50.1440">
    <property type="entry name" value="Tubulin/FtsZ, GTPase domain"/>
    <property type="match status" value="1"/>
</dbReference>
<feature type="domain" description="Tubulin/FtsZ 2-layer sandwich" evidence="13">
    <location>
        <begin position="208"/>
        <end position="326"/>
    </location>
</feature>
<dbReference type="OrthoDB" id="9813375at2"/>
<evidence type="ECO:0000256" key="5">
    <source>
        <dbReference type="ARBA" id="ARBA00023134"/>
    </source>
</evidence>
<dbReference type="PROSITE" id="PS01134">
    <property type="entry name" value="FTSZ_1"/>
    <property type="match status" value="1"/>
</dbReference>
<protein>
    <recommendedName>
        <fullName evidence="8 9">Cell division protein FtsZ</fullName>
    </recommendedName>
</protein>
<evidence type="ECO:0000256" key="6">
    <source>
        <dbReference type="ARBA" id="ARBA00023210"/>
    </source>
</evidence>
<dbReference type="InterPro" id="IPR003008">
    <property type="entry name" value="Tubulin_FtsZ_GTPase"/>
</dbReference>
<dbReference type="InterPro" id="IPR018316">
    <property type="entry name" value="Tubulin/FtsZ_2-layer-sand-dom"/>
</dbReference>
<dbReference type="HAMAP" id="MF_00909">
    <property type="entry name" value="FtsZ"/>
    <property type="match status" value="1"/>
</dbReference>
<dbReference type="RefSeq" id="WP_146957575.1">
    <property type="nucleotide sequence ID" value="NZ_CP042467.1"/>
</dbReference>
<dbReference type="InterPro" id="IPR037103">
    <property type="entry name" value="Tubulin/FtsZ-like_C"/>
</dbReference>
<feature type="binding site" evidence="8">
    <location>
        <begin position="22"/>
        <end position="26"/>
    </location>
    <ligand>
        <name>GTP</name>
        <dbReference type="ChEBI" id="CHEBI:37565"/>
    </ligand>
</feature>
<dbReference type="FunFam" id="3.40.50.1440:FF:000023">
    <property type="entry name" value="Cell division protein FtsZ"/>
    <property type="match status" value="1"/>
</dbReference>
<dbReference type="Gene3D" id="3.30.1330.20">
    <property type="entry name" value="Tubulin/FtsZ, C-terminal domain"/>
    <property type="match status" value="1"/>
</dbReference>
<evidence type="ECO:0000259" key="13">
    <source>
        <dbReference type="SMART" id="SM00865"/>
    </source>
</evidence>
<dbReference type="GO" id="GO:0003924">
    <property type="term" value="F:GTPase activity"/>
    <property type="evidence" value="ECO:0007669"/>
    <property type="project" value="UniProtKB-UniRule"/>
</dbReference>
<evidence type="ECO:0000256" key="4">
    <source>
        <dbReference type="ARBA" id="ARBA00022741"/>
    </source>
</evidence>
<sequence length="413" mass="43589">MLQFDDTEFKDSAKIKVIGVGGGGGNAVNTMIAEGINDVEFIAANTDLQALDTNLASVKIQLGTSLTKGLGAGATPEVGRNAALEDKNLIAKALEGADMVFVTAGMGGGTGTGAAPIIASIAREMGALTVGVVTKPFQFEGRRRRRQADEGIQNLSSAVDTLITIPNQRLLAIAGEDTTILEAFKRADEVLLQAVQGISDLITIRGLVNVDFADVRTIMAGKGLALMGTGRATGASRALVAAEMAVSSPLLEDVSIDGATGILINITGGYDMTLKEINEAASFIEEASDEDAQIIFGNVIDEEMRDEIKITVIATGFPSITKETSVEVNRDRAKPIAVRTPQATENLRNTVSGMPAVEEVEEEEAPRPPRVAAESETGAGRRATFIRGGSGLTQSEEEQIEMPTFLRSRRRNE</sequence>
<keyword evidence="7 8" id="KW-0131">Cell cycle</keyword>
<comment type="subcellular location">
    <subcellularLocation>
        <location evidence="8">Cytoplasm</location>
    </subcellularLocation>
    <text evidence="8">Assembles at midcell at the inner surface of the cytoplasmic membrane.</text>
</comment>
<dbReference type="Pfam" id="PF12327">
    <property type="entry name" value="FtsZ_C"/>
    <property type="match status" value="1"/>
</dbReference>
<comment type="function">
    <text evidence="8 10">Essential cell division protein that forms a contractile ring structure (Z ring) at the future cell division site. The regulation of the ring assembly controls the timing and the location of cell division. One of the functions of the FtsZ ring is to recruit other cell division proteins to the septum to produce a new cell wall between the dividing cells. Binds GTP and shows GTPase activity.</text>
</comment>
<dbReference type="InterPro" id="IPR036525">
    <property type="entry name" value="Tubulin/FtsZ_GTPase_sf"/>
</dbReference>
<dbReference type="KEGG" id="bbae:FRD01_03170"/>
<dbReference type="InterPro" id="IPR020805">
    <property type="entry name" value="Cell_div_FtsZ_CS"/>
</dbReference>
<evidence type="ECO:0000256" key="7">
    <source>
        <dbReference type="ARBA" id="ARBA00023306"/>
    </source>
</evidence>
<feature type="binding site" evidence="8">
    <location>
        <position position="140"/>
    </location>
    <ligand>
        <name>GTP</name>
        <dbReference type="ChEBI" id="CHEBI:37565"/>
    </ligand>
</feature>
<dbReference type="GO" id="GO:0051258">
    <property type="term" value="P:protein polymerization"/>
    <property type="evidence" value="ECO:0007669"/>
    <property type="project" value="UniProtKB-UniRule"/>
</dbReference>
<dbReference type="EMBL" id="CP042467">
    <property type="protein sequence ID" value="QED26272.1"/>
    <property type="molecule type" value="Genomic_DNA"/>
</dbReference>
<evidence type="ECO:0000256" key="1">
    <source>
        <dbReference type="ARBA" id="ARBA00009690"/>
    </source>
</evidence>
<dbReference type="PANTHER" id="PTHR30314:SF3">
    <property type="entry name" value="MITOCHONDRIAL DIVISION PROTEIN FSZA"/>
    <property type="match status" value="1"/>
</dbReference>
<dbReference type="SUPFAM" id="SSF55307">
    <property type="entry name" value="Tubulin C-terminal domain-like"/>
    <property type="match status" value="1"/>
</dbReference>
<dbReference type="GO" id="GO:0005525">
    <property type="term" value="F:GTP binding"/>
    <property type="evidence" value="ECO:0007669"/>
    <property type="project" value="UniProtKB-UniRule"/>
</dbReference>
<evidence type="ECO:0000313" key="15">
    <source>
        <dbReference type="Proteomes" id="UP000321595"/>
    </source>
</evidence>
<evidence type="ECO:0000259" key="12">
    <source>
        <dbReference type="SMART" id="SM00864"/>
    </source>
</evidence>
<dbReference type="SMART" id="SM00864">
    <property type="entry name" value="Tubulin"/>
    <property type="match status" value="1"/>
</dbReference>
<dbReference type="GO" id="GO:0005737">
    <property type="term" value="C:cytoplasm"/>
    <property type="evidence" value="ECO:0007669"/>
    <property type="project" value="UniProtKB-SubCell"/>
</dbReference>